<organism evidence="1 2">
    <name type="scientific">Dactylonectria estremocensis</name>
    <dbReference type="NCBI Taxonomy" id="1079267"/>
    <lineage>
        <taxon>Eukaryota</taxon>
        <taxon>Fungi</taxon>
        <taxon>Dikarya</taxon>
        <taxon>Ascomycota</taxon>
        <taxon>Pezizomycotina</taxon>
        <taxon>Sordariomycetes</taxon>
        <taxon>Hypocreomycetidae</taxon>
        <taxon>Hypocreales</taxon>
        <taxon>Nectriaceae</taxon>
        <taxon>Dactylonectria</taxon>
    </lineage>
</organism>
<evidence type="ECO:0000313" key="2">
    <source>
        <dbReference type="Proteomes" id="UP000717696"/>
    </source>
</evidence>
<proteinExistence type="predicted"/>
<sequence length="189" mass="22073">MNAELTTPAQEDAREKYVARQLLRNLSTEGRLLPEPPGKFENFILFSENFRPANVIINANMEIVGVINWEFAYAAPAQFSYDPPWWLLLQKPEYWKGGYRNWIEAYEPRLQTFLRVLEAEEHKMAAINNAFTSATSSGKVEPPLSQRMQETRSKKSLVLQDAIRKSWAFDFLWWKYLDESYFGPNETPD</sequence>
<protein>
    <recommendedName>
        <fullName evidence="3">Aminoglycoside phosphotransferase domain-containing protein</fullName>
    </recommendedName>
</protein>
<name>A0A9P9FCI4_9HYPO</name>
<dbReference type="EMBL" id="JAGMUU010000003">
    <property type="protein sequence ID" value="KAH7157881.1"/>
    <property type="molecule type" value="Genomic_DNA"/>
</dbReference>
<evidence type="ECO:0000313" key="1">
    <source>
        <dbReference type="EMBL" id="KAH7157881.1"/>
    </source>
</evidence>
<dbReference type="Proteomes" id="UP000717696">
    <property type="component" value="Unassembled WGS sequence"/>
</dbReference>
<dbReference type="OrthoDB" id="5412996at2759"/>
<accession>A0A9P9FCI4</accession>
<dbReference type="AlphaFoldDB" id="A0A9P9FCI4"/>
<keyword evidence="2" id="KW-1185">Reference proteome</keyword>
<gene>
    <name evidence="1" type="ORF">B0J13DRAFT_650610</name>
</gene>
<evidence type="ECO:0008006" key="3">
    <source>
        <dbReference type="Google" id="ProtNLM"/>
    </source>
</evidence>
<reference evidence="1" key="1">
    <citation type="journal article" date="2021" name="Nat. Commun.">
        <title>Genetic determinants of endophytism in the Arabidopsis root mycobiome.</title>
        <authorList>
            <person name="Mesny F."/>
            <person name="Miyauchi S."/>
            <person name="Thiergart T."/>
            <person name="Pickel B."/>
            <person name="Atanasova L."/>
            <person name="Karlsson M."/>
            <person name="Huettel B."/>
            <person name="Barry K.W."/>
            <person name="Haridas S."/>
            <person name="Chen C."/>
            <person name="Bauer D."/>
            <person name="Andreopoulos W."/>
            <person name="Pangilinan J."/>
            <person name="LaButti K."/>
            <person name="Riley R."/>
            <person name="Lipzen A."/>
            <person name="Clum A."/>
            <person name="Drula E."/>
            <person name="Henrissat B."/>
            <person name="Kohler A."/>
            <person name="Grigoriev I.V."/>
            <person name="Martin F.M."/>
            <person name="Hacquard S."/>
        </authorList>
    </citation>
    <scope>NUCLEOTIDE SEQUENCE</scope>
    <source>
        <strain evidence="1">MPI-CAGE-AT-0021</strain>
    </source>
</reference>
<comment type="caution">
    <text evidence="1">The sequence shown here is derived from an EMBL/GenBank/DDBJ whole genome shotgun (WGS) entry which is preliminary data.</text>
</comment>